<dbReference type="Proteomes" id="UP001143548">
    <property type="component" value="Unassembled WGS sequence"/>
</dbReference>
<feature type="transmembrane region" description="Helical" evidence="7">
    <location>
        <begin position="369"/>
        <end position="387"/>
    </location>
</feature>
<gene>
    <name evidence="9" type="ORF">AbraCBS73388_011067</name>
</gene>
<feature type="transmembrane region" description="Helical" evidence="7">
    <location>
        <begin position="428"/>
        <end position="446"/>
    </location>
</feature>
<dbReference type="PRINTS" id="PR00143">
    <property type="entry name" value="CITRTSNTHASE"/>
</dbReference>
<evidence type="ECO:0000256" key="3">
    <source>
        <dbReference type="ARBA" id="ARBA00022692"/>
    </source>
</evidence>
<feature type="domain" description="Major facilitator superfamily (MFS) profile" evidence="8">
    <location>
        <begin position="304"/>
        <end position="707"/>
    </location>
</feature>
<feature type="transmembrane region" description="Helical" evidence="7">
    <location>
        <begin position="343"/>
        <end position="362"/>
    </location>
</feature>
<reference evidence="9" key="1">
    <citation type="submission" date="2022-07" db="EMBL/GenBank/DDBJ databases">
        <title>Taxonomy of Aspergillus series Nigri: significant species reduction supported by multi-species coalescent approaches.</title>
        <authorList>
            <person name="Bian C."/>
            <person name="Kusuya Y."/>
            <person name="Sklenar F."/>
            <person name="D'hooge E."/>
            <person name="Yaguchi T."/>
            <person name="Takahashi H."/>
            <person name="Hubka V."/>
        </authorList>
    </citation>
    <scope>NUCLEOTIDE SEQUENCE</scope>
    <source>
        <strain evidence="9">CBS 733.88</strain>
    </source>
</reference>
<evidence type="ECO:0000313" key="10">
    <source>
        <dbReference type="Proteomes" id="UP001143548"/>
    </source>
</evidence>
<evidence type="ECO:0000313" key="9">
    <source>
        <dbReference type="EMBL" id="GKZ24263.1"/>
    </source>
</evidence>
<keyword evidence="4 7" id="KW-1133">Transmembrane helix</keyword>
<dbReference type="FunFam" id="1.20.1720.10:FF:000009">
    <property type="entry name" value="MFS multidrug transporter"/>
    <property type="match status" value="1"/>
</dbReference>
<evidence type="ECO:0000256" key="7">
    <source>
        <dbReference type="SAM" id="Phobius"/>
    </source>
</evidence>
<dbReference type="PANTHER" id="PTHR23502:SF144">
    <property type="entry name" value="MAJOR FACILITATOR SUPERFAMILY (MFS) PROFILE DOMAIN-CONTAINING PROTEIN"/>
    <property type="match status" value="1"/>
</dbReference>
<organism evidence="9 10">
    <name type="scientific">Aspergillus brasiliensis</name>
    <dbReference type="NCBI Taxonomy" id="319629"/>
    <lineage>
        <taxon>Eukaryota</taxon>
        <taxon>Fungi</taxon>
        <taxon>Dikarya</taxon>
        <taxon>Ascomycota</taxon>
        <taxon>Pezizomycotina</taxon>
        <taxon>Eurotiomycetes</taxon>
        <taxon>Eurotiomycetidae</taxon>
        <taxon>Eurotiales</taxon>
        <taxon>Aspergillaceae</taxon>
        <taxon>Aspergillus</taxon>
        <taxon>Aspergillus subgen. Circumdati</taxon>
    </lineage>
</organism>
<dbReference type="InterPro" id="IPR002020">
    <property type="entry name" value="Citrate_synthase"/>
</dbReference>
<dbReference type="GO" id="GO:0022857">
    <property type="term" value="F:transmembrane transporter activity"/>
    <property type="evidence" value="ECO:0007669"/>
    <property type="project" value="InterPro"/>
</dbReference>
<feature type="transmembrane region" description="Helical" evidence="7">
    <location>
        <begin position="658"/>
        <end position="679"/>
    </location>
</feature>
<dbReference type="Gene3D" id="1.20.1720.10">
    <property type="entry name" value="Multidrug resistance protein D"/>
    <property type="match status" value="1"/>
</dbReference>
<sequence length="707" mass="77202">MIPASHDANMYRNDPEDTDRAIIQTVASYAVVFGLVNSHRKGLQFTPPARGRSYYENLFMMTGLVDSKTGQPDRVKLSCFRRFSILNSDHGMALTVFSALATASSLTDPISCLITAIGSAWGPLHFGATASAQRTFKGIGHPENILRYIQKVKQGHVKLFGFGHRSYKGIDPRVPRIQSILEDLDLVADKPYKLAERIDSACSNDAYFKERGLYANGDFYGHFVFTAIGFDPEIIPAAMLSQRIMGIMAHWREYMQLRIMPNSRQGQASLMATSPPATEGTPLLAEQPAKKPYSVFTVGQKRLIILTAALASSFSPLSANIYYPALDSIAADLHVTSSQINLTITTYMLCQGLAPTFMGSFADQAGRRPAYILCFVIYIAGNIALALQHSYPALLIFRAIQSCGSSGTVALASAVAADVITSAERGTYMGITSLGIILAPSIGPLLGGLLSQYLGWQAIFWFLAITSGTFFVPLLLFFPETCRKVVGDGSCPPRGWNQSGLDWYKQWRMPAPVTTCTQGQNLPRLTLPNPLSTLRLLLHRPTGLVLLSNGLLFASYYAVTAGIPSQFKETYQLNDLAIGLVFVPAGVGSLLSTIFSGLLLDWNYRRLQGQIGSPLTQAHQHETFPIERARIQICLPLTVLAALSILSYAALMSLATPIFSHALTLIFTISFSITAAYNIMNILIVDLYYATPATAMAANNLGQRRQD</sequence>
<feature type="transmembrane region" description="Helical" evidence="7">
    <location>
        <begin position="576"/>
        <end position="600"/>
    </location>
</feature>
<feature type="transmembrane region" description="Helical" evidence="7">
    <location>
        <begin position="393"/>
        <end position="416"/>
    </location>
</feature>
<dbReference type="InterPro" id="IPR036259">
    <property type="entry name" value="MFS_trans_sf"/>
</dbReference>
<dbReference type="EMBL" id="BROQ01000082">
    <property type="protein sequence ID" value="GKZ24263.1"/>
    <property type="molecule type" value="Genomic_DNA"/>
</dbReference>
<dbReference type="InterPro" id="IPR020846">
    <property type="entry name" value="MFS_dom"/>
</dbReference>
<keyword evidence="6" id="KW-0808">Transferase</keyword>
<proteinExistence type="inferred from homology"/>
<dbReference type="InterPro" id="IPR036969">
    <property type="entry name" value="Citrate_synthase_sf"/>
</dbReference>
<accession>A0A9W5YXD1</accession>
<keyword evidence="3 7" id="KW-0812">Transmembrane</keyword>
<dbReference type="GO" id="GO:0005886">
    <property type="term" value="C:plasma membrane"/>
    <property type="evidence" value="ECO:0007669"/>
    <property type="project" value="TreeGrafter"/>
</dbReference>
<comment type="similarity">
    <text evidence="6">Belongs to the citrate synthase family.</text>
</comment>
<dbReference type="GO" id="GO:0046912">
    <property type="term" value="F:acyltransferase activity, acyl groups converted into alkyl on transfer"/>
    <property type="evidence" value="ECO:0007669"/>
    <property type="project" value="InterPro"/>
</dbReference>
<comment type="caution">
    <text evidence="9">The sequence shown here is derived from an EMBL/GenBank/DDBJ whole genome shotgun (WGS) entry which is preliminary data.</text>
</comment>
<dbReference type="AlphaFoldDB" id="A0A9W5YXD1"/>
<evidence type="ECO:0000256" key="1">
    <source>
        <dbReference type="ARBA" id="ARBA00004141"/>
    </source>
</evidence>
<dbReference type="SUPFAM" id="SSF103473">
    <property type="entry name" value="MFS general substrate transporter"/>
    <property type="match status" value="1"/>
</dbReference>
<dbReference type="PROSITE" id="PS50850">
    <property type="entry name" value="MFS"/>
    <property type="match status" value="1"/>
</dbReference>
<evidence type="ECO:0000256" key="5">
    <source>
        <dbReference type="ARBA" id="ARBA00023136"/>
    </source>
</evidence>
<evidence type="ECO:0000256" key="6">
    <source>
        <dbReference type="RuleBase" id="RU000441"/>
    </source>
</evidence>
<dbReference type="Gene3D" id="1.10.580.10">
    <property type="entry name" value="Citrate Synthase, domain 1"/>
    <property type="match status" value="1"/>
</dbReference>
<name>A0A9W5YXD1_9EURO</name>
<feature type="transmembrane region" description="Helical" evidence="7">
    <location>
        <begin position="544"/>
        <end position="564"/>
    </location>
</feature>
<evidence type="ECO:0000256" key="4">
    <source>
        <dbReference type="ARBA" id="ARBA00022989"/>
    </source>
</evidence>
<evidence type="ECO:0000259" key="8">
    <source>
        <dbReference type="PROSITE" id="PS50850"/>
    </source>
</evidence>
<dbReference type="Gene3D" id="1.20.1250.20">
    <property type="entry name" value="MFS general substrate transporter like domains"/>
    <property type="match status" value="1"/>
</dbReference>
<feature type="transmembrane region" description="Helical" evidence="7">
    <location>
        <begin position="303"/>
        <end position="323"/>
    </location>
</feature>
<feature type="transmembrane region" description="Helical" evidence="7">
    <location>
        <begin position="633"/>
        <end position="652"/>
    </location>
</feature>
<dbReference type="InterPro" id="IPR011701">
    <property type="entry name" value="MFS"/>
</dbReference>
<keyword evidence="5 7" id="KW-0472">Membrane</keyword>
<dbReference type="PANTHER" id="PTHR23502">
    <property type="entry name" value="MAJOR FACILITATOR SUPERFAMILY"/>
    <property type="match status" value="1"/>
</dbReference>
<dbReference type="Pfam" id="PF00285">
    <property type="entry name" value="Citrate_synt"/>
    <property type="match status" value="1"/>
</dbReference>
<protein>
    <recommendedName>
        <fullName evidence="6">Citrate synthase</fullName>
    </recommendedName>
</protein>
<dbReference type="Pfam" id="PF07690">
    <property type="entry name" value="MFS_1"/>
    <property type="match status" value="1"/>
</dbReference>
<dbReference type="InterPro" id="IPR016142">
    <property type="entry name" value="Citrate_synth-like_lrg_a-sub"/>
</dbReference>
<dbReference type="SUPFAM" id="SSF48256">
    <property type="entry name" value="Citrate synthase"/>
    <property type="match status" value="1"/>
</dbReference>
<keyword evidence="2" id="KW-0813">Transport</keyword>
<feature type="transmembrane region" description="Helical" evidence="7">
    <location>
        <begin position="458"/>
        <end position="478"/>
    </location>
</feature>
<comment type="subcellular location">
    <subcellularLocation>
        <location evidence="1">Membrane</location>
        <topology evidence="1">Multi-pass membrane protein</topology>
    </subcellularLocation>
</comment>
<evidence type="ECO:0000256" key="2">
    <source>
        <dbReference type="ARBA" id="ARBA00022448"/>
    </source>
</evidence>